<gene>
    <name evidence="1" type="ORF">DXT99_19595</name>
</gene>
<evidence type="ECO:0000313" key="2">
    <source>
        <dbReference type="Proteomes" id="UP000256708"/>
    </source>
</evidence>
<dbReference type="Proteomes" id="UP000256708">
    <property type="component" value="Unassembled WGS sequence"/>
</dbReference>
<sequence length="160" mass="18148">MFLLPCRLYAQEFTQNFRALSAIYVEVGGNSDVYSINYDRVIYQREKFKTAVRVGLGTNLFFLEDDAGVYPVVPLEVMAMVGNRRKHFEGGLGYTRRLTDDPDLMQSMYFARLGFRYQVPRGGLLVRVAFTPFISPDPNSRTPGVGLIPRFGLSVGKSFR</sequence>
<reference evidence="2" key="1">
    <citation type="submission" date="2018-08" db="EMBL/GenBank/DDBJ databases">
        <authorList>
            <person name="Liu Z.-W."/>
            <person name="Du Z.-J."/>
        </authorList>
    </citation>
    <scope>NUCLEOTIDE SEQUENCE [LARGE SCALE GENOMIC DNA]</scope>
    <source>
        <strain evidence="2">H4X</strain>
    </source>
</reference>
<name>A0A3D8L7S2_9BACT</name>
<dbReference type="EMBL" id="QRGR01000024">
    <property type="protein sequence ID" value="RDV13460.1"/>
    <property type="molecule type" value="Genomic_DNA"/>
</dbReference>
<evidence type="ECO:0000313" key="1">
    <source>
        <dbReference type="EMBL" id="RDV13460.1"/>
    </source>
</evidence>
<comment type="caution">
    <text evidence="1">The sequence shown here is derived from an EMBL/GenBank/DDBJ whole genome shotgun (WGS) entry which is preliminary data.</text>
</comment>
<keyword evidence="2" id="KW-1185">Reference proteome</keyword>
<organism evidence="1 2">
    <name type="scientific">Pontibacter diazotrophicus</name>
    <dbReference type="NCBI Taxonomy" id="1400979"/>
    <lineage>
        <taxon>Bacteria</taxon>
        <taxon>Pseudomonadati</taxon>
        <taxon>Bacteroidota</taxon>
        <taxon>Cytophagia</taxon>
        <taxon>Cytophagales</taxon>
        <taxon>Hymenobacteraceae</taxon>
        <taxon>Pontibacter</taxon>
    </lineage>
</organism>
<evidence type="ECO:0008006" key="3">
    <source>
        <dbReference type="Google" id="ProtNLM"/>
    </source>
</evidence>
<protein>
    <recommendedName>
        <fullName evidence="3">Outer membrane protein beta-barrel domain-containing protein</fullName>
    </recommendedName>
</protein>
<dbReference type="OrthoDB" id="966005at2"/>
<accession>A0A3D8L7S2</accession>
<dbReference type="AlphaFoldDB" id="A0A3D8L7S2"/>
<proteinExistence type="predicted"/>